<evidence type="ECO:0000256" key="9">
    <source>
        <dbReference type="HAMAP-Rule" id="MF_00097"/>
    </source>
</evidence>
<feature type="domain" description="Thiamine phosphate synthase/TenI" evidence="12">
    <location>
        <begin position="17"/>
        <end position="210"/>
    </location>
</feature>
<dbReference type="InterPro" id="IPR034291">
    <property type="entry name" value="TMP_synthase"/>
</dbReference>
<dbReference type="InterPro" id="IPR036206">
    <property type="entry name" value="ThiamineP_synth_sf"/>
</dbReference>
<dbReference type="UniPathway" id="UPA00060">
    <property type="reaction ID" value="UER00141"/>
</dbReference>
<keyword evidence="14" id="KW-1185">Reference proteome</keyword>
<evidence type="ECO:0000256" key="8">
    <source>
        <dbReference type="ARBA" id="ARBA00047883"/>
    </source>
</evidence>
<comment type="function">
    <text evidence="9">Condenses 4-methyl-5-(beta-hydroxyethyl)thiazole monophosphate (THZ-P) and 2-methyl-4-amino-5-hydroxymethyl pyrimidine pyrophosphate (HMP-PP) to form thiamine monophosphate (TMP).</text>
</comment>
<dbReference type="GO" id="GO:0009228">
    <property type="term" value="P:thiamine biosynthetic process"/>
    <property type="evidence" value="ECO:0007669"/>
    <property type="project" value="UniProtKB-KW"/>
</dbReference>
<dbReference type="AlphaFoldDB" id="A0A368LNA3"/>
<protein>
    <recommendedName>
        <fullName evidence="9">Thiamine-phosphate synthase</fullName>
        <shortName evidence="9">TP synthase</shortName>
        <shortName evidence="9">TPS</shortName>
        <ecNumber evidence="9">2.5.1.3</ecNumber>
    </recommendedName>
    <alternativeName>
        <fullName evidence="9">Thiamine-phosphate pyrophosphorylase</fullName>
        <shortName evidence="9">TMP pyrophosphorylase</shortName>
        <shortName evidence="9">TMP-PPase</shortName>
    </alternativeName>
</protein>
<feature type="binding site" evidence="9">
    <location>
        <begin position="207"/>
        <end position="208"/>
    </location>
    <ligand>
        <name>2-[(2R,5Z)-2-carboxy-4-methylthiazol-5(2H)-ylidene]ethyl phosphate</name>
        <dbReference type="ChEBI" id="CHEBI:62899"/>
    </ligand>
</feature>
<comment type="catalytic activity">
    <reaction evidence="8 9 10">
        <text>2-[(2R,5Z)-2-carboxy-4-methylthiazol-5(2H)-ylidene]ethyl phosphate + 4-amino-2-methyl-5-(diphosphooxymethyl)pyrimidine + 2 H(+) = thiamine phosphate + CO2 + diphosphate</text>
        <dbReference type="Rhea" id="RHEA:47844"/>
        <dbReference type="ChEBI" id="CHEBI:15378"/>
        <dbReference type="ChEBI" id="CHEBI:16526"/>
        <dbReference type="ChEBI" id="CHEBI:33019"/>
        <dbReference type="ChEBI" id="CHEBI:37575"/>
        <dbReference type="ChEBI" id="CHEBI:57841"/>
        <dbReference type="ChEBI" id="CHEBI:62899"/>
        <dbReference type="EC" id="2.5.1.3"/>
    </reaction>
</comment>
<evidence type="ECO:0000256" key="2">
    <source>
        <dbReference type="ARBA" id="ARBA00022679"/>
    </source>
</evidence>
<dbReference type="HAMAP" id="MF_00097">
    <property type="entry name" value="TMP_synthase"/>
    <property type="match status" value="1"/>
</dbReference>
<gene>
    <name evidence="9 13" type="primary">thiE</name>
    <name evidence="13" type="ORF">CIK83_06385</name>
</gene>
<reference evidence="13 14" key="1">
    <citation type="journal article" date="2017" name="Elife">
        <title>Extensive horizontal gene transfer in cheese-associated bacteria.</title>
        <authorList>
            <person name="Bonham K.S."/>
            <person name="Wolfe B.E."/>
            <person name="Dutton R.J."/>
        </authorList>
    </citation>
    <scope>NUCLEOTIDE SEQUENCE [LARGE SCALE GENOMIC DNA]</scope>
    <source>
        <strain evidence="13 14">JB196</strain>
    </source>
</reference>
<feature type="binding site" evidence="9">
    <location>
        <position position="91"/>
    </location>
    <ligand>
        <name>4-amino-2-methyl-5-(diphosphooxymethyl)pyrimidine</name>
        <dbReference type="ChEBI" id="CHEBI:57841"/>
    </ligand>
</feature>
<evidence type="ECO:0000313" key="14">
    <source>
        <dbReference type="Proteomes" id="UP000252479"/>
    </source>
</evidence>
<feature type="binding site" evidence="9">
    <location>
        <position position="130"/>
    </location>
    <ligand>
        <name>4-amino-2-methyl-5-(diphosphooxymethyl)pyrimidine</name>
        <dbReference type="ChEBI" id="CHEBI:57841"/>
    </ligand>
</feature>
<dbReference type="Pfam" id="PF02581">
    <property type="entry name" value="TMP-TENI"/>
    <property type="match status" value="1"/>
</dbReference>
<feature type="binding site" evidence="9">
    <location>
        <position position="111"/>
    </location>
    <ligand>
        <name>Mg(2+)</name>
        <dbReference type="ChEBI" id="CHEBI:18420"/>
    </ligand>
</feature>
<dbReference type="InterPro" id="IPR022998">
    <property type="entry name" value="ThiamineP_synth_TenI"/>
</dbReference>
<feature type="binding site" evidence="9">
    <location>
        <begin position="46"/>
        <end position="50"/>
    </location>
    <ligand>
        <name>4-amino-2-methyl-5-(diphosphooxymethyl)pyrimidine</name>
        <dbReference type="ChEBI" id="CHEBI:57841"/>
    </ligand>
</feature>
<evidence type="ECO:0000256" key="4">
    <source>
        <dbReference type="ARBA" id="ARBA00022842"/>
    </source>
</evidence>
<evidence type="ECO:0000313" key="13">
    <source>
        <dbReference type="EMBL" id="RCS73276.1"/>
    </source>
</evidence>
<comment type="similarity">
    <text evidence="9 10">Belongs to the thiamine-phosphate synthase family.</text>
</comment>
<evidence type="ECO:0000256" key="6">
    <source>
        <dbReference type="ARBA" id="ARBA00047334"/>
    </source>
</evidence>
<keyword evidence="4 9" id="KW-0460">Magnesium</keyword>
<dbReference type="GO" id="GO:0004789">
    <property type="term" value="F:thiamine-phosphate diphosphorylase activity"/>
    <property type="evidence" value="ECO:0007669"/>
    <property type="project" value="UniProtKB-UniRule"/>
</dbReference>
<evidence type="ECO:0000256" key="7">
    <source>
        <dbReference type="ARBA" id="ARBA00047851"/>
    </source>
</evidence>
<dbReference type="NCBIfam" id="TIGR00693">
    <property type="entry name" value="thiE"/>
    <property type="match status" value="1"/>
</dbReference>
<comment type="cofactor">
    <cofactor evidence="9">
        <name>Mg(2+)</name>
        <dbReference type="ChEBI" id="CHEBI:18420"/>
    </cofactor>
    <text evidence="9">Binds 1 Mg(2+) ion per subunit.</text>
</comment>
<dbReference type="Gene3D" id="3.20.20.70">
    <property type="entry name" value="Aldolase class I"/>
    <property type="match status" value="1"/>
</dbReference>
<keyword evidence="2 9" id="KW-0808">Transferase</keyword>
<evidence type="ECO:0000256" key="1">
    <source>
        <dbReference type="ARBA" id="ARBA00005165"/>
    </source>
</evidence>
<feature type="binding site" evidence="9">
    <location>
        <position position="187"/>
    </location>
    <ligand>
        <name>2-[(2R,5Z)-2-carboxy-4-methylthiazol-5(2H)-ylidene]ethyl phosphate</name>
        <dbReference type="ChEBI" id="CHEBI:62899"/>
    </ligand>
</feature>
<evidence type="ECO:0000259" key="12">
    <source>
        <dbReference type="Pfam" id="PF02581"/>
    </source>
</evidence>
<dbReference type="RefSeq" id="WP_086958361.1">
    <property type="nucleotide sequence ID" value="NZ_AP018680.1"/>
</dbReference>
<dbReference type="EMBL" id="QPGL01000001">
    <property type="protein sequence ID" value="RCS73276.1"/>
    <property type="molecule type" value="Genomic_DNA"/>
</dbReference>
<dbReference type="EC" id="2.5.1.3" evidence="9"/>
<comment type="caution">
    <text evidence="13">The sequence shown here is derived from an EMBL/GenBank/DDBJ whole genome shotgun (WGS) entry which is preliminary data.</text>
</comment>
<keyword evidence="3 9" id="KW-0479">Metal-binding</keyword>
<dbReference type="GeneID" id="303188540"/>
<dbReference type="GO" id="GO:0000287">
    <property type="term" value="F:magnesium ion binding"/>
    <property type="evidence" value="ECO:0007669"/>
    <property type="project" value="UniProtKB-UniRule"/>
</dbReference>
<comment type="catalytic activity">
    <reaction evidence="6 9 10">
        <text>4-methyl-5-(2-phosphooxyethyl)-thiazole + 4-amino-2-methyl-5-(diphosphooxymethyl)pyrimidine + H(+) = thiamine phosphate + diphosphate</text>
        <dbReference type="Rhea" id="RHEA:22328"/>
        <dbReference type="ChEBI" id="CHEBI:15378"/>
        <dbReference type="ChEBI" id="CHEBI:33019"/>
        <dbReference type="ChEBI" id="CHEBI:37575"/>
        <dbReference type="ChEBI" id="CHEBI:57841"/>
        <dbReference type="ChEBI" id="CHEBI:58296"/>
        <dbReference type="EC" id="2.5.1.3"/>
    </reaction>
</comment>
<dbReference type="Proteomes" id="UP000252479">
    <property type="component" value="Unassembled WGS sequence"/>
</dbReference>
<proteinExistence type="inferred from homology"/>
<evidence type="ECO:0000256" key="11">
    <source>
        <dbReference type="RuleBase" id="RU004253"/>
    </source>
</evidence>
<feature type="binding site" evidence="9">
    <location>
        <position position="159"/>
    </location>
    <ligand>
        <name>4-amino-2-methyl-5-(diphosphooxymethyl)pyrimidine</name>
        <dbReference type="ChEBI" id="CHEBI:57841"/>
    </ligand>
</feature>
<dbReference type="GO" id="GO:0005737">
    <property type="term" value="C:cytoplasm"/>
    <property type="evidence" value="ECO:0007669"/>
    <property type="project" value="TreeGrafter"/>
</dbReference>
<comment type="catalytic activity">
    <reaction evidence="7 9 10">
        <text>2-(2-carboxy-4-methylthiazol-5-yl)ethyl phosphate + 4-amino-2-methyl-5-(diphosphooxymethyl)pyrimidine + 2 H(+) = thiamine phosphate + CO2 + diphosphate</text>
        <dbReference type="Rhea" id="RHEA:47848"/>
        <dbReference type="ChEBI" id="CHEBI:15378"/>
        <dbReference type="ChEBI" id="CHEBI:16526"/>
        <dbReference type="ChEBI" id="CHEBI:33019"/>
        <dbReference type="ChEBI" id="CHEBI:37575"/>
        <dbReference type="ChEBI" id="CHEBI:57841"/>
        <dbReference type="ChEBI" id="CHEBI:62890"/>
        <dbReference type="EC" id="2.5.1.3"/>
    </reaction>
</comment>
<comment type="pathway">
    <text evidence="1 9 11">Cofactor biosynthesis; thiamine diphosphate biosynthesis; thiamine phosphate from 4-amino-2-methyl-5-diphosphomethylpyrimidine and 4-methyl-5-(2-phosphoethyl)-thiazole: step 1/1.</text>
</comment>
<evidence type="ECO:0000256" key="10">
    <source>
        <dbReference type="RuleBase" id="RU003826"/>
    </source>
</evidence>
<feature type="binding site" evidence="9">
    <location>
        <begin position="156"/>
        <end position="158"/>
    </location>
    <ligand>
        <name>2-[(2R,5Z)-2-carboxy-4-methylthiazol-5(2H)-ylidene]ethyl phosphate</name>
        <dbReference type="ChEBI" id="CHEBI:62899"/>
    </ligand>
</feature>
<dbReference type="InterPro" id="IPR013785">
    <property type="entry name" value="Aldolase_TIM"/>
</dbReference>
<dbReference type="PANTHER" id="PTHR20857">
    <property type="entry name" value="THIAMINE-PHOSPHATE PYROPHOSPHORYLASE"/>
    <property type="match status" value="1"/>
</dbReference>
<keyword evidence="5 9" id="KW-0784">Thiamine biosynthesis</keyword>
<evidence type="ECO:0000256" key="3">
    <source>
        <dbReference type="ARBA" id="ARBA00022723"/>
    </source>
</evidence>
<sequence length="232" mass="25360">MNDNRNHQEGSTFDYPLYLVSDERSTGETLAHIVREALFGGVSIVQLRHKDNDIRAFIKRAETVKYVIDQFNLNRRVDGMGMKTHVPFIINDRVDVALAVEADGVHLGQSDMPAVLARQLIGEKKILGLTVETPQQLLEAQMLPVDYLGISTIFNTATKSDTKHEWRLEGLTQAVKSSALPLVAIGGIDEGNIARIAQTKVGSIALVSAIFSAQDPKAASAQLVALIKSETQ</sequence>
<organism evidence="13 14">
    <name type="scientific">Vibrio casei</name>
    <dbReference type="NCBI Taxonomy" id="673372"/>
    <lineage>
        <taxon>Bacteria</taxon>
        <taxon>Pseudomonadati</taxon>
        <taxon>Pseudomonadota</taxon>
        <taxon>Gammaproteobacteria</taxon>
        <taxon>Vibrionales</taxon>
        <taxon>Vibrionaceae</taxon>
        <taxon>Vibrio</taxon>
    </lineage>
</organism>
<dbReference type="OrthoDB" id="9789949at2"/>
<dbReference type="PANTHER" id="PTHR20857:SF23">
    <property type="entry name" value="THIAMINE BIOSYNTHETIC BIFUNCTIONAL ENZYME"/>
    <property type="match status" value="1"/>
</dbReference>
<dbReference type="GO" id="GO:0009229">
    <property type="term" value="P:thiamine diphosphate biosynthetic process"/>
    <property type="evidence" value="ECO:0007669"/>
    <property type="project" value="UniProtKB-UniRule"/>
</dbReference>
<feature type="binding site" evidence="9">
    <location>
        <position position="92"/>
    </location>
    <ligand>
        <name>Mg(2+)</name>
        <dbReference type="ChEBI" id="CHEBI:18420"/>
    </ligand>
</feature>
<dbReference type="SUPFAM" id="SSF51391">
    <property type="entry name" value="Thiamin phosphate synthase"/>
    <property type="match status" value="1"/>
</dbReference>
<accession>A0A368LNA3</accession>
<evidence type="ECO:0000256" key="5">
    <source>
        <dbReference type="ARBA" id="ARBA00022977"/>
    </source>
</evidence>
<name>A0A368LNA3_9VIBR</name>
<dbReference type="CDD" id="cd00564">
    <property type="entry name" value="TMP_TenI"/>
    <property type="match status" value="1"/>
</dbReference>